<dbReference type="Pfam" id="PF04909">
    <property type="entry name" value="Amidohydro_2"/>
    <property type="match status" value="1"/>
</dbReference>
<sequence>MPLACDSHVHVFDPERFAYASGRAYTPGRATCRDLAAFMHSIGTERVVLVQPSVYGTDNSCLLDALAHFGDAARGVAVVDPDSATDETIAILGQAGVKALRVNFEAAPGTIRRSPPDMLRSTSGRAAAHSMKVQLFLNLSDCARLRPLIEEIAVDVVLDHFAALNTTAGVGGDDFQALLQMVRDGHVWVKLSAPYRVAAATSAEDLRPFVEALIEANPDRLVWASDWPHTGGGRERATRDVNVIEPFREIDDGADLDRLFGWLGDAELYRKILVENAKTLFEF</sequence>
<dbReference type="SUPFAM" id="SSF51556">
    <property type="entry name" value="Metallo-dependent hydrolases"/>
    <property type="match status" value="1"/>
</dbReference>
<dbReference type="InterPro" id="IPR006680">
    <property type="entry name" value="Amidohydro-rel"/>
</dbReference>
<dbReference type="PANTHER" id="PTHR35563:SF2">
    <property type="entry name" value="BARREL METAL-DEPENDENT HYDROLASE, PUTATIVE (AFU_ORTHOLOGUE AFUA_1G16240)-RELATED"/>
    <property type="match status" value="1"/>
</dbReference>
<organism evidence="2">
    <name type="scientific">Rhizobium sp. ZPR3</name>
    <dbReference type="NCBI Taxonomy" id="3158967"/>
    <lineage>
        <taxon>Bacteria</taxon>
        <taxon>Pseudomonadati</taxon>
        <taxon>Pseudomonadota</taxon>
        <taxon>Alphaproteobacteria</taxon>
        <taxon>Hyphomicrobiales</taxon>
        <taxon>Rhizobiaceae</taxon>
        <taxon>Rhizobium/Agrobacterium group</taxon>
        <taxon>Rhizobium</taxon>
    </lineage>
</organism>
<dbReference type="AlphaFoldDB" id="A0AAU7S6Q2"/>
<feature type="domain" description="Amidohydrolase-related" evidence="1">
    <location>
        <begin position="5"/>
        <end position="283"/>
    </location>
</feature>
<dbReference type="PANTHER" id="PTHR35563">
    <property type="entry name" value="BARREL METAL-DEPENDENT HYDROLASE, PUTATIVE (AFU_ORTHOLOGUE AFUA_1G16240)-RELATED"/>
    <property type="match status" value="1"/>
</dbReference>
<dbReference type="GO" id="GO:0016787">
    <property type="term" value="F:hydrolase activity"/>
    <property type="evidence" value="ECO:0007669"/>
    <property type="project" value="InterPro"/>
</dbReference>
<keyword evidence="2" id="KW-0614">Plasmid</keyword>
<dbReference type="RefSeq" id="WP_349963300.1">
    <property type="nucleotide sequence ID" value="NZ_CP157964.1"/>
</dbReference>
<evidence type="ECO:0000259" key="1">
    <source>
        <dbReference type="Pfam" id="PF04909"/>
    </source>
</evidence>
<gene>
    <name evidence="2" type="ORF">ABM479_34310</name>
</gene>
<dbReference type="Gene3D" id="3.20.20.140">
    <property type="entry name" value="Metal-dependent hydrolases"/>
    <property type="match status" value="1"/>
</dbReference>
<name>A0AAU7S6Q2_9HYPH</name>
<geneLocation type="plasmid" evidence="2">
    <name>unnamed4</name>
</geneLocation>
<protein>
    <submittedName>
        <fullName evidence="2">Amidohydrolase family protein</fullName>
    </submittedName>
</protein>
<accession>A0AAU7S6Q2</accession>
<proteinExistence type="predicted"/>
<reference evidence="2" key="1">
    <citation type="submission" date="2024-06" db="EMBL/GenBank/DDBJ databases">
        <authorList>
            <person name="Li T."/>
            <person name="Gao R."/>
        </authorList>
    </citation>
    <scope>NUCLEOTIDE SEQUENCE</scope>
    <source>
        <strain evidence="2">ZPR3</strain>
        <plasmid evidence="2">unnamed4</plasmid>
    </source>
</reference>
<dbReference type="InterPro" id="IPR032466">
    <property type="entry name" value="Metal_Hydrolase"/>
</dbReference>
<evidence type="ECO:0000313" key="2">
    <source>
        <dbReference type="EMBL" id="XBT98036.1"/>
    </source>
</evidence>
<dbReference type="EMBL" id="CP157964">
    <property type="protein sequence ID" value="XBT98036.1"/>
    <property type="molecule type" value="Genomic_DNA"/>
</dbReference>
<dbReference type="InterPro" id="IPR052358">
    <property type="entry name" value="Aro_Compnd_Degr_Hydrolases"/>
</dbReference>